<gene>
    <name evidence="8" type="ORF">CW360_00200</name>
</gene>
<dbReference type="Proteomes" id="UP000242861">
    <property type="component" value="Unassembled WGS sequence"/>
</dbReference>
<organism evidence="8 9">
    <name type="scientific">Pseudomonas fluvialis</name>
    <dbReference type="NCBI Taxonomy" id="1793966"/>
    <lineage>
        <taxon>Bacteria</taxon>
        <taxon>Pseudomonadati</taxon>
        <taxon>Pseudomonadota</taxon>
        <taxon>Gammaproteobacteria</taxon>
        <taxon>Pseudomonadales</taxon>
        <taxon>Pseudomonadaceae</taxon>
        <taxon>Pseudomonas</taxon>
    </lineage>
</organism>
<dbReference type="InterPro" id="IPR051907">
    <property type="entry name" value="DoxX-like_oxidoreductase"/>
</dbReference>
<evidence type="ECO:0000256" key="4">
    <source>
        <dbReference type="ARBA" id="ARBA00022692"/>
    </source>
</evidence>
<dbReference type="GO" id="GO:0005886">
    <property type="term" value="C:plasma membrane"/>
    <property type="evidence" value="ECO:0007669"/>
    <property type="project" value="UniProtKB-SubCell"/>
</dbReference>
<protein>
    <recommendedName>
        <fullName evidence="10">DoxX family protein</fullName>
    </recommendedName>
</protein>
<keyword evidence="4 7" id="KW-0812">Transmembrane</keyword>
<evidence type="ECO:0000256" key="2">
    <source>
        <dbReference type="ARBA" id="ARBA00006679"/>
    </source>
</evidence>
<dbReference type="EMBL" id="PIYS01000001">
    <property type="protein sequence ID" value="PKF73338.1"/>
    <property type="molecule type" value="Genomic_DNA"/>
</dbReference>
<keyword evidence="3" id="KW-1003">Cell membrane</keyword>
<dbReference type="InterPro" id="IPR032808">
    <property type="entry name" value="DoxX"/>
</dbReference>
<feature type="transmembrane region" description="Helical" evidence="7">
    <location>
        <begin position="57"/>
        <end position="83"/>
    </location>
</feature>
<evidence type="ECO:0000313" key="9">
    <source>
        <dbReference type="Proteomes" id="UP000242861"/>
    </source>
</evidence>
<accession>A0A2I0CUS2</accession>
<dbReference type="PANTHER" id="PTHR33452">
    <property type="entry name" value="OXIDOREDUCTASE CATD-RELATED"/>
    <property type="match status" value="1"/>
</dbReference>
<dbReference type="Pfam" id="PF07681">
    <property type="entry name" value="DoxX"/>
    <property type="match status" value="1"/>
</dbReference>
<feature type="transmembrane region" description="Helical" evidence="7">
    <location>
        <begin position="90"/>
        <end position="110"/>
    </location>
</feature>
<proteinExistence type="inferred from homology"/>
<comment type="similarity">
    <text evidence="2">Belongs to the DoxX family.</text>
</comment>
<evidence type="ECO:0008006" key="10">
    <source>
        <dbReference type="Google" id="ProtNLM"/>
    </source>
</evidence>
<comment type="caution">
    <text evidence="8">The sequence shown here is derived from an EMBL/GenBank/DDBJ whole genome shotgun (WGS) entry which is preliminary data.</text>
</comment>
<evidence type="ECO:0000256" key="7">
    <source>
        <dbReference type="SAM" id="Phobius"/>
    </source>
</evidence>
<dbReference type="PANTHER" id="PTHR33452:SF19">
    <property type="entry name" value="DOXX FAMILY PROTEIN"/>
    <property type="match status" value="1"/>
</dbReference>
<evidence type="ECO:0000313" key="8">
    <source>
        <dbReference type="EMBL" id="PKF73338.1"/>
    </source>
</evidence>
<reference evidence="9" key="1">
    <citation type="submission" date="2017-12" db="EMBL/GenBank/DDBJ databases">
        <authorList>
            <person name="Yu X.-Y."/>
        </authorList>
    </citation>
    <scope>NUCLEOTIDE SEQUENCE [LARGE SCALE GENOMIC DNA]</scope>
    <source>
        <strain evidence="9">ZYSR67-Z</strain>
    </source>
</reference>
<dbReference type="AlphaFoldDB" id="A0A2I0CUS2"/>
<evidence type="ECO:0000256" key="6">
    <source>
        <dbReference type="ARBA" id="ARBA00023136"/>
    </source>
</evidence>
<comment type="subcellular location">
    <subcellularLocation>
        <location evidence="1">Cell membrane</location>
        <topology evidence="1">Multi-pass membrane protein</topology>
    </subcellularLocation>
</comment>
<name>A0A2I0CUS2_9PSED</name>
<evidence type="ECO:0000256" key="3">
    <source>
        <dbReference type="ARBA" id="ARBA00022475"/>
    </source>
</evidence>
<evidence type="ECO:0000256" key="5">
    <source>
        <dbReference type="ARBA" id="ARBA00022989"/>
    </source>
</evidence>
<feature type="transmembrane region" description="Helical" evidence="7">
    <location>
        <begin position="20"/>
        <end position="37"/>
    </location>
</feature>
<keyword evidence="5 7" id="KW-1133">Transmembrane helix</keyword>
<sequence>MLNLLNRLQDALDATRRLDMLGPLLLRLYLVPVFWMAGTHKLSDMPATIAWFGNPEWGLGLPFPTLLAWLAALTESAGAILLLVGLAVRWISIGLMVTMLVAIVTVHWPYGWQAIADASAPFANERVLAAAEKLQRAQALLREHGNYAWLTSSGRLVVLNNGIEFAATYLVMLLALFFSGAGRWLSLDFWLARRWRRTAL</sequence>
<dbReference type="RefSeq" id="WP_101192331.1">
    <property type="nucleotide sequence ID" value="NZ_JBICLX010000005.1"/>
</dbReference>
<evidence type="ECO:0000256" key="1">
    <source>
        <dbReference type="ARBA" id="ARBA00004651"/>
    </source>
</evidence>
<keyword evidence="6 7" id="KW-0472">Membrane</keyword>
<feature type="transmembrane region" description="Helical" evidence="7">
    <location>
        <begin position="166"/>
        <end position="187"/>
    </location>
</feature>